<keyword evidence="2" id="KW-0472">Membrane</keyword>
<dbReference type="KEGG" id="vg:24284830"/>
<keyword evidence="4" id="KW-1185">Reference proteome</keyword>
<name>A0A0F7GA18_9BETA</name>
<organism evidence="3 4">
    <name type="scientific">Papiine betaherpesvirus 4</name>
    <dbReference type="NCBI Taxonomy" id="2560624"/>
    <lineage>
        <taxon>Viruses</taxon>
        <taxon>Duplodnaviria</taxon>
        <taxon>Heunggongvirae</taxon>
        <taxon>Peploviricota</taxon>
        <taxon>Herviviricetes</taxon>
        <taxon>Herpesvirales</taxon>
        <taxon>Orthoherpesviridae</taxon>
        <taxon>Betaherpesvirinae</taxon>
        <taxon>Cytomegalovirus</taxon>
        <taxon>Cytomegalovirus papiinebeta4</taxon>
    </lineage>
</organism>
<evidence type="ECO:0000256" key="1">
    <source>
        <dbReference type="SAM" id="MobiDB-lite"/>
    </source>
</evidence>
<evidence type="ECO:0000313" key="3">
    <source>
        <dbReference type="EMBL" id="AKG51577.1"/>
    </source>
</evidence>
<sequence>MERRVSLCYLGLNLITHLNKAAPGGTITTGENGAGSLTSSASTHHDHQPPGSAEALSPLSTVLTTVLALSGMLLVVLVVIGLNIGSTYWSREVEDELEETPSRLDTATTSIGVYTVDLCA</sequence>
<feature type="region of interest" description="Disordered" evidence="1">
    <location>
        <begin position="25"/>
        <end position="54"/>
    </location>
</feature>
<evidence type="ECO:0000256" key="2">
    <source>
        <dbReference type="SAM" id="Phobius"/>
    </source>
</evidence>
<reference evidence="3 4" key="1">
    <citation type="journal article" date="2001" name="Arch. Virol.">
        <title>Isolation and characterization of an endogenous cytomegalovirus (BaCMV) from baboons.</title>
        <authorList>
            <person name="Blewett E.L."/>
            <person name="White G."/>
            <person name="Saliki J.T."/>
            <person name="Eberle R."/>
        </authorList>
    </citation>
    <scope>NUCLEOTIDE SEQUENCE [LARGE SCALE GENOMIC DNA]</scope>
    <source>
        <strain evidence="3">OCOM4-52</strain>
    </source>
</reference>
<dbReference type="EMBL" id="KR351281">
    <property type="protein sequence ID" value="AKG51577.1"/>
    <property type="molecule type" value="Genomic_DNA"/>
</dbReference>
<proteinExistence type="predicted"/>
<protein>
    <submittedName>
        <fullName evidence="3">UL124</fullName>
    </submittedName>
</protein>
<evidence type="ECO:0000313" key="4">
    <source>
        <dbReference type="Proteomes" id="UP000171701"/>
    </source>
</evidence>
<reference evidence="3 4" key="2">
    <citation type="journal article" date="2015" name="Genome Announc.">
        <title>Complete Genome Sequences of Mandrillus leucophaeus and Papio ursinus Cytomegaloviruses.</title>
        <authorList>
            <person name="Blewett E.L."/>
            <person name="Sherrod C.J."/>
            <person name="Texier J.R."/>
            <person name="Conrad T.M."/>
            <person name="Dittmer D.P."/>
        </authorList>
    </citation>
    <scope>NUCLEOTIDE SEQUENCE [LARGE SCALE GENOMIC DNA]</scope>
    <source>
        <strain evidence="3">OCOM4-52</strain>
    </source>
</reference>
<keyword evidence="2" id="KW-1133">Transmembrane helix</keyword>
<accession>A0A0F7GA18</accession>
<keyword evidence="2" id="KW-0812">Transmembrane</keyword>
<feature type="compositionally biased region" description="Polar residues" evidence="1">
    <location>
        <begin position="26"/>
        <end position="42"/>
    </location>
</feature>
<dbReference type="Proteomes" id="UP000171701">
    <property type="component" value="Segment"/>
</dbReference>
<feature type="transmembrane region" description="Helical" evidence="2">
    <location>
        <begin position="59"/>
        <end position="82"/>
    </location>
</feature>